<dbReference type="Proteomes" id="UP000307790">
    <property type="component" value="Unassembled WGS sequence"/>
</dbReference>
<evidence type="ECO:0000313" key="4">
    <source>
        <dbReference type="EMBL" id="TLU65765.1"/>
    </source>
</evidence>
<dbReference type="InterPro" id="IPR011330">
    <property type="entry name" value="Glyco_hydro/deAcase_b/a-brl"/>
</dbReference>
<dbReference type="EMBL" id="VCBC01000006">
    <property type="protein sequence ID" value="TLU65765.1"/>
    <property type="molecule type" value="Genomic_DNA"/>
</dbReference>
<reference evidence="4 5" key="1">
    <citation type="submission" date="2019-05" db="EMBL/GenBank/DDBJ databases">
        <title>Genome sequences of Thalassotalea litorea 1K03283.</title>
        <authorList>
            <person name="Zhang D."/>
        </authorList>
    </citation>
    <scope>NUCLEOTIDE SEQUENCE [LARGE SCALE GENOMIC DNA]</scope>
    <source>
        <strain evidence="4 5">MCCC 1K03283</strain>
    </source>
</reference>
<dbReference type="GO" id="GO:0005576">
    <property type="term" value="C:extracellular region"/>
    <property type="evidence" value="ECO:0007669"/>
    <property type="project" value="UniProtKB-SubCell"/>
</dbReference>
<comment type="caution">
    <text evidence="4">The sequence shown here is derived from an EMBL/GenBank/DDBJ whole genome shotgun (WGS) entry which is preliminary data.</text>
</comment>
<dbReference type="AlphaFoldDB" id="A0A5R9IJR3"/>
<dbReference type="PROSITE" id="PS51677">
    <property type="entry name" value="NODB"/>
    <property type="match status" value="1"/>
</dbReference>
<dbReference type="SUPFAM" id="SSF88713">
    <property type="entry name" value="Glycoside hydrolase/deacetylase"/>
    <property type="match status" value="1"/>
</dbReference>
<protein>
    <recommendedName>
        <fullName evidence="3">NodB homology domain-containing protein</fullName>
    </recommendedName>
</protein>
<sequence length="348" mass="40590">MDYKADLFKYSGLGWLTWKFRPNGLYGFNYHRIGEPDDTQFDPNLFSCSAEQFETHLAFYKRNFDVISSDELIALMRNDTPIKERLAIITFDDGYQDNYQYAYPLLKAAGLPSTFFIATDFIDKPTVPWWDEIAWLLKNTQVDYELLRKWQLPINWPNSSITEQIRMMLRYMKQNHRVSMPQKLAQLRQACGIAENAITVSESLFMDWDMLREVQANGVSIGSQTCSHQILSHLTEQQQAREIVESKRRLEEQLNTTISTFAYPVGGESTYNETTTNLLRKSGYQLAFTFLHNSCNNILENRFELPRFSVDNQCTVDDLKFNICKNMLNQKLSPYVKDNNLSGLYQDK</sequence>
<gene>
    <name evidence="4" type="ORF">FE810_07575</name>
</gene>
<feature type="domain" description="NodB homology" evidence="3">
    <location>
        <begin position="85"/>
        <end position="348"/>
    </location>
</feature>
<dbReference type="RefSeq" id="WP_138319426.1">
    <property type="nucleotide sequence ID" value="NZ_VCBC01000006.1"/>
</dbReference>
<keyword evidence="5" id="KW-1185">Reference proteome</keyword>
<dbReference type="InterPro" id="IPR002509">
    <property type="entry name" value="NODB_dom"/>
</dbReference>
<keyword evidence="2" id="KW-0732">Signal</keyword>
<name>A0A5R9IJR3_9GAMM</name>
<evidence type="ECO:0000256" key="1">
    <source>
        <dbReference type="ARBA" id="ARBA00004613"/>
    </source>
</evidence>
<evidence type="ECO:0000313" key="5">
    <source>
        <dbReference type="Proteomes" id="UP000307790"/>
    </source>
</evidence>
<dbReference type="InterPro" id="IPR051398">
    <property type="entry name" value="Polysacch_Deacetylase"/>
</dbReference>
<dbReference type="GO" id="GO:0005975">
    <property type="term" value="P:carbohydrate metabolic process"/>
    <property type="evidence" value="ECO:0007669"/>
    <property type="project" value="InterPro"/>
</dbReference>
<dbReference type="Pfam" id="PF01522">
    <property type="entry name" value="Polysacc_deac_1"/>
    <property type="match status" value="1"/>
</dbReference>
<dbReference type="OrthoDB" id="9814639at2"/>
<dbReference type="Gene3D" id="3.20.20.370">
    <property type="entry name" value="Glycoside hydrolase/deacetylase"/>
    <property type="match status" value="1"/>
</dbReference>
<dbReference type="PANTHER" id="PTHR34216">
    <property type="match status" value="1"/>
</dbReference>
<accession>A0A5R9IJR3</accession>
<dbReference type="PANTHER" id="PTHR34216:SF3">
    <property type="entry name" value="POLY-BETA-1,6-N-ACETYL-D-GLUCOSAMINE N-DEACETYLASE"/>
    <property type="match status" value="1"/>
</dbReference>
<comment type="subcellular location">
    <subcellularLocation>
        <location evidence="1">Secreted</location>
    </subcellularLocation>
</comment>
<evidence type="ECO:0000259" key="3">
    <source>
        <dbReference type="PROSITE" id="PS51677"/>
    </source>
</evidence>
<evidence type="ECO:0000256" key="2">
    <source>
        <dbReference type="ARBA" id="ARBA00022729"/>
    </source>
</evidence>
<organism evidence="4 5">
    <name type="scientific">Thalassotalea litorea</name>
    <dbReference type="NCBI Taxonomy" id="2020715"/>
    <lineage>
        <taxon>Bacteria</taxon>
        <taxon>Pseudomonadati</taxon>
        <taxon>Pseudomonadota</taxon>
        <taxon>Gammaproteobacteria</taxon>
        <taxon>Alteromonadales</taxon>
        <taxon>Colwelliaceae</taxon>
        <taxon>Thalassotalea</taxon>
    </lineage>
</organism>
<proteinExistence type="predicted"/>
<dbReference type="CDD" id="cd10918">
    <property type="entry name" value="CE4_NodB_like_5s_6s"/>
    <property type="match status" value="1"/>
</dbReference>
<dbReference type="GO" id="GO:0016810">
    <property type="term" value="F:hydrolase activity, acting on carbon-nitrogen (but not peptide) bonds"/>
    <property type="evidence" value="ECO:0007669"/>
    <property type="project" value="InterPro"/>
</dbReference>